<proteinExistence type="inferred from homology"/>
<dbReference type="RefSeq" id="WP_346031917.1">
    <property type="nucleotide sequence ID" value="NZ_BAABHV010000008.1"/>
</dbReference>
<evidence type="ECO:0000259" key="7">
    <source>
        <dbReference type="Pfam" id="PF01171"/>
    </source>
</evidence>
<keyword evidence="2 6" id="KW-0819">tRNA processing</keyword>
<dbReference type="PANTHER" id="PTHR43033:SF5">
    <property type="entry name" value="TRNA(ILE)-LYSIDINE SYNTHETASE"/>
    <property type="match status" value="1"/>
</dbReference>
<accession>A0ABP9K512</accession>
<evidence type="ECO:0000256" key="4">
    <source>
        <dbReference type="ARBA" id="ARBA00022840"/>
    </source>
</evidence>
<sequence>MAASTATDLELVERFRQALDLLNPSGAKIGLAVSGGPDSIAMLLLAHEAIPGGFEVATVDHGLRPEAKDECALVLAACEQRGVSCEVLGIEVSEGNLQAQARAARYDALGDWATRRGLAAVATAHHADDQAETLLMRLNRGSGVAGLAGVRRSQPHGFAGIRILRPLLGFRRAELKKVIAGARQKVVHDPSNVDERFDRVRIRSALADCDWLDPAALAISASNVAEAYEALQAYAERLWPEMVTQTADGFLLKPGRSREMNRRLLAQVMERLGGRPRGGDVARLLLRLEAGEGGNVAGVLARIEDGRWALTREPPRRTG</sequence>
<comment type="catalytic activity">
    <reaction evidence="5 6">
        <text>cytidine(34) in tRNA(Ile2) + L-lysine + ATP = lysidine(34) in tRNA(Ile2) + AMP + diphosphate + H(+)</text>
        <dbReference type="Rhea" id="RHEA:43744"/>
        <dbReference type="Rhea" id="RHEA-COMP:10625"/>
        <dbReference type="Rhea" id="RHEA-COMP:10670"/>
        <dbReference type="ChEBI" id="CHEBI:15378"/>
        <dbReference type="ChEBI" id="CHEBI:30616"/>
        <dbReference type="ChEBI" id="CHEBI:32551"/>
        <dbReference type="ChEBI" id="CHEBI:33019"/>
        <dbReference type="ChEBI" id="CHEBI:82748"/>
        <dbReference type="ChEBI" id="CHEBI:83665"/>
        <dbReference type="ChEBI" id="CHEBI:456215"/>
        <dbReference type="EC" id="6.3.4.19"/>
    </reaction>
</comment>
<dbReference type="PANTHER" id="PTHR43033">
    <property type="entry name" value="TRNA(ILE)-LYSIDINE SYNTHASE-RELATED"/>
    <property type="match status" value="1"/>
</dbReference>
<dbReference type="SUPFAM" id="SSF52402">
    <property type="entry name" value="Adenine nucleotide alpha hydrolases-like"/>
    <property type="match status" value="1"/>
</dbReference>
<name>A0ABP9K512_9SPHN</name>
<dbReference type="InterPro" id="IPR012795">
    <property type="entry name" value="tRNA_Ile_lys_synt_N"/>
</dbReference>
<dbReference type="Proteomes" id="UP001500518">
    <property type="component" value="Unassembled WGS sequence"/>
</dbReference>
<protein>
    <recommendedName>
        <fullName evidence="6">tRNA(Ile)-lysidine synthase</fullName>
        <ecNumber evidence="6">6.3.4.19</ecNumber>
    </recommendedName>
    <alternativeName>
        <fullName evidence="6">tRNA(Ile)-2-lysyl-cytidine synthase</fullName>
    </alternativeName>
    <alternativeName>
        <fullName evidence="6">tRNA(Ile)-lysidine synthetase</fullName>
    </alternativeName>
</protein>
<comment type="function">
    <text evidence="6">Ligates lysine onto the cytidine present at position 34 of the AUA codon-specific tRNA(Ile) that contains the anticodon CAU, in an ATP-dependent manner. Cytidine is converted to lysidine, thus changing the amino acid specificity of the tRNA from methionine to isoleucine.</text>
</comment>
<evidence type="ECO:0000313" key="9">
    <source>
        <dbReference type="Proteomes" id="UP001500518"/>
    </source>
</evidence>
<evidence type="ECO:0000256" key="6">
    <source>
        <dbReference type="HAMAP-Rule" id="MF_01161"/>
    </source>
</evidence>
<dbReference type="EC" id="6.3.4.19" evidence="6"/>
<comment type="similarity">
    <text evidence="6">Belongs to the tRNA(Ile)-lysidine synthase family.</text>
</comment>
<dbReference type="InterPro" id="IPR014729">
    <property type="entry name" value="Rossmann-like_a/b/a_fold"/>
</dbReference>
<dbReference type="NCBIfam" id="TIGR02432">
    <property type="entry name" value="lysidine_TilS_N"/>
    <property type="match status" value="1"/>
</dbReference>
<dbReference type="HAMAP" id="MF_01161">
    <property type="entry name" value="tRNA_Ile_lys_synt"/>
    <property type="match status" value="1"/>
</dbReference>
<comment type="subcellular location">
    <subcellularLocation>
        <location evidence="6">Cytoplasm</location>
    </subcellularLocation>
</comment>
<keyword evidence="3 6" id="KW-0547">Nucleotide-binding</keyword>
<dbReference type="EMBL" id="BAABHV010000008">
    <property type="protein sequence ID" value="GAA5050096.1"/>
    <property type="molecule type" value="Genomic_DNA"/>
</dbReference>
<evidence type="ECO:0000256" key="1">
    <source>
        <dbReference type="ARBA" id="ARBA00022598"/>
    </source>
</evidence>
<feature type="binding site" evidence="6">
    <location>
        <begin position="34"/>
        <end position="39"/>
    </location>
    <ligand>
        <name>ATP</name>
        <dbReference type="ChEBI" id="CHEBI:30616"/>
    </ligand>
</feature>
<gene>
    <name evidence="6" type="primary">tilS</name>
    <name evidence="8" type="ORF">GCM10023208_08820</name>
</gene>
<dbReference type="InterPro" id="IPR012094">
    <property type="entry name" value="tRNA_Ile_lys_synt"/>
</dbReference>
<dbReference type="Gene3D" id="3.40.50.620">
    <property type="entry name" value="HUPs"/>
    <property type="match status" value="1"/>
</dbReference>
<feature type="domain" description="tRNA(Ile)-lysidine/2-thiocytidine synthase N-terminal" evidence="7">
    <location>
        <begin position="29"/>
        <end position="204"/>
    </location>
</feature>
<reference evidence="9" key="1">
    <citation type="journal article" date="2019" name="Int. J. Syst. Evol. Microbiol.">
        <title>The Global Catalogue of Microorganisms (GCM) 10K type strain sequencing project: providing services to taxonomists for standard genome sequencing and annotation.</title>
        <authorList>
            <consortium name="The Broad Institute Genomics Platform"/>
            <consortium name="The Broad Institute Genome Sequencing Center for Infectious Disease"/>
            <person name="Wu L."/>
            <person name="Ma J."/>
        </authorList>
    </citation>
    <scope>NUCLEOTIDE SEQUENCE [LARGE SCALE GENOMIC DNA]</scope>
    <source>
        <strain evidence="9">JCM 18014</strain>
    </source>
</reference>
<comment type="caution">
    <text evidence="8">The sequence shown here is derived from an EMBL/GenBank/DDBJ whole genome shotgun (WGS) entry which is preliminary data.</text>
</comment>
<keyword evidence="4 6" id="KW-0067">ATP-binding</keyword>
<evidence type="ECO:0000256" key="2">
    <source>
        <dbReference type="ARBA" id="ARBA00022694"/>
    </source>
</evidence>
<dbReference type="InterPro" id="IPR011063">
    <property type="entry name" value="TilS/TtcA_N"/>
</dbReference>
<evidence type="ECO:0000313" key="8">
    <source>
        <dbReference type="EMBL" id="GAA5050096.1"/>
    </source>
</evidence>
<keyword evidence="9" id="KW-1185">Reference proteome</keyword>
<organism evidence="8 9">
    <name type="scientific">Erythrobacter westpacificensis</name>
    <dbReference type="NCBI Taxonomy" id="1055231"/>
    <lineage>
        <taxon>Bacteria</taxon>
        <taxon>Pseudomonadati</taxon>
        <taxon>Pseudomonadota</taxon>
        <taxon>Alphaproteobacteria</taxon>
        <taxon>Sphingomonadales</taxon>
        <taxon>Erythrobacteraceae</taxon>
        <taxon>Erythrobacter/Porphyrobacter group</taxon>
        <taxon>Erythrobacter</taxon>
    </lineage>
</organism>
<comment type="domain">
    <text evidence="6">The N-terminal region contains the highly conserved SGGXDS motif, predicted to be a P-loop motif involved in ATP binding.</text>
</comment>
<keyword evidence="6" id="KW-0963">Cytoplasm</keyword>
<evidence type="ECO:0000256" key="3">
    <source>
        <dbReference type="ARBA" id="ARBA00022741"/>
    </source>
</evidence>
<dbReference type="Pfam" id="PF01171">
    <property type="entry name" value="ATP_bind_3"/>
    <property type="match status" value="1"/>
</dbReference>
<keyword evidence="1 6" id="KW-0436">Ligase</keyword>
<evidence type="ECO:0000256" key="5">
    <source>
        <dbReference type="ARBA" id="ARBA00048539"/>
    </source>
</evidence>
<dbReference type="CDD" id="cd01992">
    <property type="entry name" value="TilS_N"/>
    <property type="match status" value="1"/>
</dbReference>